<evidence type="ECO:0000313" key="3">
    <source>
        <dbReference type="EMBL" id="KAF2788857.1"/>
    </source>
</evidence>
<proteinExistence type="predicted"/>
<protein>
    <recommendedName>
        <fullName evidence="5">Glycoprotease family protein</fullName>
    </recommendedName>
</protein>
<feature type="region of interest" description="Disordered" evidence="1">
    <location>
        <begin position="1"/>
        <end position="133"/>
    </location>
</feature>
<name>A0A6A6WYT9_9PLEO</name>
<reference evidence="3" key="1">
    <citation type="journal article" date="2020" name="Stud. Mycol.">
        <title>101 Dothideomycetes genomes: a test case for predicting lifestyles and emergence of pathogens.</title>
        <authorList>
            <person name="Haridas S."/>
            <person name="Albert R."/>
            <person name="Binder M."/>
            <person name="Bloem J."/>
            <person name="Labutti K."/>
            <person name="Salamov A."/>
            <person name="Andreopoulos B."/>
            <person name="Baker S."/>
            <person name="Barry K."/>
            <person name="Bills G."/>
            <person name="Bluhm B."/>
            <person name="Cannon C."/>
            <person name="Castanera R."/>
            <person name="Culley D."/>
            <person name="Daum C."/>
            <person name="Ezra D."/>
            <person name="Gonzalez J."/>
            <person name="Henrissat B."/>
            <person name="Kuo A."/>
            <person name="Liang C."/>
            <person name="Lipzen A."/>
            <person name="Lutzoni F."/>
            <person name="Magnuson J."/>
            <person name="Mondo S."/>
            <person name="Nolan M."/>
            <person name="Ohm R."/>
            <person name="Pangilinan J."/>
            <person name="Park H.-J."/>
            <person name="Ramirez L."/>
            <person name="Alfaro M."/>
            <person name="Sun H."/>
            <person name="Tritt A."/>
            <person name="Yoshinaga Y."/>
            <person name="Zwiers L.-H."/>
            <person name="Turgeon B."/>
            <person name="Goodwin S."/>
            <person name="Spatafora J."/>
            <person name="Crous P."/>
            <person name="Grigoriev I."/>
        </authorList>
    </citation>
    <scope>NUCLEOTIDE SEQUENCE</scope>
    <source>
        <strain evidence="3">CBS 109.77</strain>
    </source>
</reference>
<feature type="compositionally biased region" description="Polar residues" evidence="1">
    <location>
        <begin position="103"/>
        <end position="133"/>
    </location>
</feature>
<organism evidence="3 4">
    <name type="scientific">Melanomma pulvis-pyrius CBS 109.77</name>
    <dbReference type="NCBI Taxonomy" id="1314802"/>
    <lineage>
        <taxon>Eukaryota</taxon>
        <taxon>Fungi</taxon>
        <taxon>Dikarya</taxon>
        <taxon>Ascomycota</taxon>
        <taxon>Pezizomycotina</taxon>
        <taxon>Dothideomycetes</taxon>
        <taxon>Pleosporomycetidae</taxon>
        <taxon>Pleosporales</taxon>
        <taxon>Melanommataceae</taxon>
        <taxon>Melanomma</taxon>
    </lineage>
</organism>
<feature type="region of interest" description="Disordered" evidence="1">
    <location>
        <begin position="525"/>
        <end position="564"/>
    </location>
</feature>
<feature type="region of interest" description="Disordered" evidence="1">
    <location>
        <begin position="338"/>
        <end position="364"/>
    </location>
</feature>
<keyword evidence="4" id="KW-1185">Reference proteome</keyword>
<accession>A0A6A6WYT9</accession>
<evidence type="ECO:0008006" key="5">
    <source>
        <dbReference type="Google" id="ProtNLM"/>
    </source>
</evidence>
<dbReference type="OrthoDB" id="10259622at2759"/>
<evidence type="ECO:0000313" key="4">
    <source>
        <dbReference type="Proteomes" id="UP000799757"/>
    </source>
</evidence>
<feature type="transmembrane region" description="Helical" evidence="2">
    <location>
        <begin position="601"/>
        <end position="626"/>
    </location>
</feature>
<gene>
    <name evidence="3" type="ORF">K505DRAFT_285376</name>
</gene>
<keyword evidence="2" id="KW-0812">Transmembrane</keyword>
<evidence type="ECO:0000256" key="1">
    <source>
        <dbReference type="SAM" id="MobiDB-lite"/>
    </source>
</evidence>
<keyword evidence="2" id="KW-0472">Membrane</keyword>
<evidence type="ECO:0000256" key="2">
    <source>
        <dbReference type="SAM" id="Phobius"/>
    </source>
</evidence>
<dbReference type="AlphaFoldDB" id="A0A6A6WYT9"/>
<dbReference type="EMBL" id="MU002181">
    <property type="protein sequence ID" value="KAF2788857.1"/>
    <property type="molecule type" value="Genomic_DNA"/>
</dbReference>
<dbReference type="Proteomes" id="UP000799757">
    <property type="component" value="Unassembled WGS sequence"/>
</dbReference>
<sequence>MAKRSSRSYVARISRTRSRKKEMLGRPTKPGITLDTSFSRHKGNAPRQVFPHERELKSSGGTVRKHNWLGLGRSATRNKGLGITQGTPQPESRSDASRPPPNVTQYRNDENGVQSDETNNLDPNTATPGSKTWQEVSPWDRAIPIGISIPSDSVPDFSPYQSTRHRSESDATLVTPSIIITPANAMKSVWSPDTASDYTPGRGSSIYSRATFNIHSDKADVPPVPALPTNVMQTSTGNFNPDFYRGAIEEHQSHTRNGTLDSAGTAFEDDEDDIKLRDRITSTGTFFEEDEMPLRNKNMLSTLSIDTSVVPTPRRSQGWWNVITTPFVMSRTNSVWTQGGRNMEKTPSVPMVPQRFDANANSPSTPTTYIWSATEKSPSIRGDSPLGPTSHSTAMTSLKLTNDSDMRFISETQSVVRNEAQYHFKQTPSTPDRNITSPLSAMSPSPIVDTATTGTVMMPRQVQGPQPIHVVIELQDRRTDANAQATITNSQAIRQPVHATSPLTPQLVNVDLSTPRDDTAKIKLPVFAPPPTYAQKSSHSSYDHGSRASSPASTPELKGQKQHRKVSNIMDCFPFLGRFQRKKEDNQKKKQEKKKSRKGGWCFWCCGCCIIIVVLLAIIIPVTVVLTHKGNKDSKAKDPPSQWLNITGYPPIPTGISTIAQPEPSEEQSGCVVPATIWSCALPKEQQQSISPNKPDQPNFKLEITFENSTVTKPSKTRRAANPVSAGAVVRSRFLKARAAPSASPAPPSTEDMKFLGQNTDGNLAPFEGEDTPFFITFQDSTSDVSSRLAKRAGSNDSSNITSVIPPPLLNPDGTAAPANLYPLPSAQPLRLYNRGKADEHYGFYVYYDRAIFLKDIKSDTGRGGNPADVDGGSPFAAATQRCTFSQTRFLVQIWTKSQATKPLLQASASNSSETVFKRPGSFPYPVTVTLDRHGGEPTKKNAYCYFIQKDGTIKNNSDSQTFVFEDRGFGGNLVNPTQGLNVTTGPIDGGTGGCSCQWQNWLSS</sequence>
<feature type="region of interest" description="Disordered" evidence="1">
    <location>
        <begin position="424"/>
        <end position="445"/>
    </location>
</feature>
<keyword evidence="2" id="KW-1133">Transmembrane helix</keyword>
<feature type="compositionally biased region" description="Polar residues" evidence="1">
    <location>
        <begin position="424"/>
        <end position="443"/>
    </location>
</feature>